<evidence type="ECO:0008006" key="4">
    <source>
        <dbReference type="Google" id="ProtNLM"/>
    </source>
</evidence>
<proteinExistence type="predicted"/>
<protein>
    <recommendedName>
        <fullName evidence="4">CYTH domain-containing protein</fullName>
    </recommendedName>
</protein>
<dbReference type="RefSeq" id="WP_159475342.1">
    <property type="nucleotide sequence ID" value="NZ_BAAATH010000006.1"/>
</dbReference>
<evidence type="ECO:0000313" key="2">
    <source>
        <dbReference type="EMBL" id="GFE06960.1"/>
    </source>
</evidence>
<dbReference type="Proteomes" id="UP000435837">
    <property type="component" value="Unassembled WGS sequence"/>
</dbReference>
<feature type="region of interest" description="Disordered" evidence="1">
    <location>
        <begin position="75"/>
        <end position="98"/>
    </location>
</feature>
<evidence type="ECO:0000256" key="1">
    <source>
        <dbReference type="SAM" id="MobiDB-lite"/>
    </source>
</evidence>
<name>A0A640S6Z7_9ACTN</name>
<dbReference type="AlphaFoldDB" id="A0A640S6Z7"/>
<reference evidence="2 3" key="1">
    <citation type="submission" date="2019-12" db="EMBL/GenBank/DDBJ databases">
        <title>Whole genome shotgun sequence of Streptomyces caniferus NBRC 15389.</title>
        <authorList>
            <person name="Ichikawa N."/>
            <person name="Kimura A."/>
            <person name="Kitahashi Y."/>
            <person name="Komaki H."/>
            <person name="Tamura T."/>
        </authorList>
    </citation>
    <scope>NUCLEOTIDE SEQUENCE [LARGE SCALE GENOMIC DNA]</scope>
    <source>
        <strain evidence="2 3">NBRC 15389</strain>
    </source>
</reference>
<dbReference type="OrthoDB" id="4149797at2"/>
<dbReference type="EMBL" id="BLIN01000003">
    <property type="protein sequence ID" value="GFE06960.1"/>
    <property type="molecule type" value="Genomic_DNA"/>
</dbReference>
<comment type="caution">
    <text evidence="2">The sequence shown here is derived from an EMBL/GenBank/DDBJ whole genome shotgun (WGS) entry which is preliminary data.</text>
</comment>
<sequence length="258" mass="28415">MTETPTATAAEIKIGFSGDEARKAACALELQGGEGRSRTVHFWDGPRKGDDGIALPFLDRGVIFRLRLEDGDHGSKRETSMTVKLRPCPRLPPDWRKNRKDEDGAWDFTIEEDRTGPAFTPVVSASLQADRKVEAKLVESALGPGPGGLVPLLAKPHRHLLEDAAGLKQGDLAELRALGPVYTVKWKQDWGTLPVVIEEWITKDLRFLEASVRTSTADAAEAEKLLEQALRQRNVAPQRRGETKTRAVLTVLARDLAL</sequence>
<organism evidence="2 3">
    <name type="scientific">Streptomyces caniferus</name>
    <dbReference type="NCBI Taxonomy" id="285557"/>
    <lineage>
        <taxon>Bacteria</taxon>
        <taxon>Bacillati</taxon>
        <taxon>Actinomycetota</taxon>
        <taxon>Actinomycetes</taxon>
        <taxon>Kitasatosporales</taxon>
        <taxon>Streptomycetaceae</taxon>
        <taxon>Streptomyces</taxon>
    </lineage>
</organism>
<accession>A0A640S6Z7</accession>
<evidence type="ECO:0000313" key="3">
    <source>
        <dbReference type="Proteomes" id="UP000435837"/>
    </source>
</evidence>
<gene>
    <name evidence="2" type="ORF">Scani_32280</name>
</gene>
<dbReference type="GeneID" id="96639359"/>